<dbReference type="InterPro" id="IPR025641">
    <property type="entry name" value="DUF4340"/>
</dbReference>
<feature type="domain" description="DUF4340" evidence="1">
    <location>
        <begin position="68"/>
        <end position="253"/>
    </location>
</feature>
<dbReference type="Proteomes" id="UP000320184">
    <property type="component" value="Unassembled WGS sequence"/>
</dbReference>
<evidence type="ECO:0000313" key="2">
    <source>
        <dbReference type="EMBL" id="TMQ54200.1"/>
    </source>
</evidence>
<sequence>MDSTQRLLAGLLVVQVALIGVIRWASSSGHSAAGEHPLLPALASTTPRKLEIDDGKNSVALERESGSWTLAEPKGYPIAAGRVEKLVQDLGHLSVGRPVVTNRLNHAALKVAANDYERRVRIWEKPQGQPIADVFVGTSPGFGVSHVRLGGKDPVYEGNGLNAYDLATDAGSWVERGMVPIAWEAVGGLSVTNRKGSFQLEKSGGRWSARSPTTRTADLDPEKVDALGRALCALSLDEPVGPVDEQAQGLNDPEATIVFQPAAGDSAAATQAPVTIKIGALVPGKEDQRYAARSGFAYAVSVSKFSSERALSVTLKELLATAKTAEAAGTPKPGAAVGK</sequence>
<name>A0A538SS38_UNCEI</name>
<evidence type="ECO:0000313" key="3">
    <source>
        <dbReference type="Proteomes" id="UP000320184"/>
    </source>
</evidence>
<dbReference type="AlphaFoldDB" id="A0A538SS38"/>
<dbReference type="EMBL" id="VBOT01000002">
    <property type="protein sequence ID" value="TMQ54200.1"/>
    <property type="molecule type" value="Genomic_DNA"/>
</dbReference>
<comment type="caution">
    <text evidence="2">The sequence shown here is derived from an EMBL/GenBank/DDBJ whole genome shotgun (WGS) entry which is preliminary data.</text>
</comment>
<gene>
    <name evidence="2" type="ORF">E6K73_00240</name>
</gene>
<accession>A0A538SS38</accession>
<organism evidence="2 3">
    <name type="scientific">Eiseniibacteriota bacterium</name>
    <dbReference type="NCBI Taxonomy" id="2212470"/>
    <lineage>
        <taxon>Bacteria</taxon>
        <taxon>Candidatus Eiseniibacteriota</taxon>
    </lineage>
</organism>
<protein>
    <submittedName>
        <fullName evidence="2">DUF4340 domain-containing protein</fullName>
    </submittedName>
</protein>
<dbReference type="Pfam" id="PF14238">
    <property type="entry name" value="DUF4340"/>
    <property type="match status" value="1"/>
</dbReference>
<evidence type="ECO:0000259" key="1">
    <source>
        <dbReference type="Pfam" id="PF14238"/>
    </source>
</evidence>
<reference evidence="2 3" key="1">
    <citation type="journal article" date="2019" name="Nat. Microbiol.">
        <title>Mediterranean grassland soil C-N compound turnover is dependent on rainfall and depth, and is mediated by genomically divergent microorganisms.</title>
        <authorList>
            <person name="Diamond S."/>
            <person name="Andeer P.F."/>
            <person name="Li Z."/>
            <person name="Crits-Christoph A."/>
            <person name="Burstein D."/>
            <person name="Anantharaman K."/>
            <person name="Lane K.R."/>
            <person name="Thomas B.C."/>
            <person name="Pan C."/>
            <person name="Northen T.R."/>
            <person name="Banfield J.F."/>
        </authorList>
    </citation>
    <scope>NUCLEOTIDE SEQUENCE [LARGE SCALE GENOMIC DNA]</scope>
    <source>
        <strain evidence="2">WS_3</strain>
    </source>
</reference>
<proteinExistence type="predicted"/>